<keyword evidence="1" id="KW-0472">Membrane</keyword>
<keyword evidence="1" id="KW-1133">Transmembrane helix</keyword>
<organism evidence="2 3">
    <name type="scientific">Dinoroseobacter shibae (strain DSM 16493 / NCIMB 14021 / DFL 12)</name>
    <dbReference type="NCBI Taxonomy" id="398580"/>
    <lineage>
        <taxon>Bacteria</taxon>
        <taxon>Pseudomonadati</taxon>
        <taxon>Pseudomonadota</taxon>
        <taxon>Alphaproteobacteria</taxon>
        <taxon>Rhodobacterales</taxon>
        <taxon>Roseobacteraceae</taxon>
        <taxon>Dinoroseobacter</taxon>
    </lineage>
</organism>
<evidence type="ECO:0000313" key="2">
    <source>
        <dbReference type="EMBL" id="ABV93826.1"/>
    </source>
</evidence>
<dbReference type="RefSeq" id="WP_012178759.1">
    <property type="nucleotide sequence ID" value="NC_009952.1"/>
</dbReference>
<evidence type="ECO:0000313" key="3">
    <source>
        <dbReference type="Proteomes" id="UP000006833"/>
    </source>
</evidence>
<dbReference type="KEGG" id="dsh:Dshi_2089"/>
<feature type="transmembrane region" description="Helical" evidence="1">
    <location>
        <begin position="20"/>
        <end position="53"/>
    </location>
</feature>
<name>A8LPX2_DINSH</name>
<dbReference type="Proteomes" id="UP000006833">
    <property type="component" value="Chromosome"/>
</dbReference>
<evidence type="ECO:0000256" key="1">
    <source>
        <dbReference type="SAM" id="Phobius"/>
    </source>
</evidence>
<dbReference type="EMBL" id="CP000830">
    <property type="protein sequence ID" value="ABV93826.1"/>
    <property type="molecule type" value="Genomic_DNA"/>
</dbReference>
<dbReference type="STRING" id="398580.Dshi_2089"/>
<dbReference type="AlphaFoldDB" id="A8LPX2"/>
<keyword evidence="3" id="KW-1185">Reference proteome</keyword>
<accession>A8LPX2</accession>
<dbReference type="HOGENOM" id="CLU_2733556_0_0_5"/>
<proteinExistence type="predicted"/>
<reference evidence="3" key="1">
    <citation type="journal article" date="2010" name="ISME J.">
        <title>The complete genome sequence of the algal symbiont Dinoroseobacter shibae: a hitchhiker's guide to life in the sea.</title>
        <authorList>
            <person name="Wagner-Dobler I."/>
            <person name="Ballhausen B."/>
            <person name="Berger M."/>
            <person name="Brinkhoff T."/>
            <person name="Buchholz I."/>
            <person name="Bunk B."/>
            <person name="Cypionka H."/>
            <person name="Daniel R."/>
            <person name="Drepper T."/>
            <person name="Gerdts G."/>
            <person name="Hahnke S."/>
            <person name="Han C."/>
            <person name="Jahn D."/>
            <person name="Kalhoefer D."/>
            <person name="Kiss H."/>
            <person name="Klenk H.P."/>
            <person name="Kyrpides N."/>
            <person name="Liebl W."/>
            <person name="Liesegang H."/>
            <person name="Meincke L."/>
            <person name="Pati A."/>
            <person name="Petersen J."/>
            <person name="Piekarski T."/>
            <person name="Pommerenke C."/>
            <person name="Pradella S."/>
            <person name="Pukall R."/>
            <person name="Rabus R."/>
            <person name="Stackebrandt E."/>
            <person name="Thole S."/>
            <person name="Thompson L."/>
            <person name="Tielen P."/>
            <person name="Tomasch J."/>
            <person name="von Jan M."/>
            <person name="Wanphrut N."/>
            <person name="Wichels A."/>
            <person name="Zech H."/>
            <person name="Simon M."/>
        </authorList>
    </citation>
    <scope>NUCLEOTIDE SEQUENCE [LARGE SCALE GENOMIC DNA]</scope>
    <source>
        <strain evidence="3">DSM 16493 / NCIMB 14021 / DFL 12</strain>
    </source>
</reference>
<sequence>MQNQMPQQNRPPGRVQDYTLPFLVAFGVVLFCVLGFVWALYGFVPALAAAYLIDQWIKLKPLHRNGIKPRD</sequence>
<keyword evidence="1" id="KW-0812">Transmembrane</keyword>
<gene>
    <name evidence="2" type="ordered locus">Dshi_2089</name>
</gene>
<protein>
    <submittedName>
        <fullName evidence="2">Uncharacterized protein</fullName>
    </submittedName>
</protein>